<dbReference type="PANTHER" id="PTHR43018">
    <property type="entry name" value="PHOSPHO-2-DEHYDRO-3-DEOXYHEPTONATE ALDOLASE"/>
    <property type="match status" value="1"/>
</dbReference>
<keyword evidence="4" id="KW-1185">Reference proteome</keyword>
<dbReference type="NCBIfam" id="NF006421">
    <property type="entry name" value="PRK08673.1"/>
    <property type="match status" value="1"/>
</dbReference>
<evidence type="ECO:0000259" key="2">
    <source>
        <dbReference type="Pfam" id="PF00793"/>
    </source>
</evidence>
<feature type="domain" description="DAHP synthetase I/KDSA" evidence="2">
    <location>
        <begin position="97"/>
        <end position="338"/>
    </location>
</feature>
<dbReference type="Pfam" id="PF00793">
    <property type="entry name" value="DAHP_synth_1"/>
    <property type="match status" value="1"/>
</dbReference>
<organism evidence="3 4">
    <name type="scientific">Thermogemmatispora tikiterensis</name>
    <dbReference type="NCBI Taxonomy" id="1825093"/>
    <lineage>
        <taxon>Bacteria</taxon>
        <taxon>Bacillati</taxon>
        <taxon>Chloroflexota</taxon>
        <taxon>Ktedonobacteria</taxon>
        <taxon>Thermogemmatisporales</taxon>
        <taxon>Thermogemmatisporaceae</taxon>
        <taxon>Thermogemmatispora</taxon>
    </lineage>
</organism>
<evidence type="ECO:0000313" key="4">
    <source>
        <dbReference type="Proteomes" id="UP000248706"/>
    </source>
</evidence>
<dbReference type="SUPFAM" id="SSF51569">
    <property type="entry name" value="Aldolase"/>
    <property type="match status" value="1"/>
</dbReference>
<dbReference type="PANTHER" id="PTHR43018:SF1">
    <property type="entry name" value="PROTEIN AROA(G)"/>
    <property type="match status" value="1"/>
</dbReference>
<name>A0A328VH40_9CHLR</name>
<dbReference type="NCBIfam" id="NF009239">
    <property type="entry name" value="PRK12595.1"/>
    <property type="match status" value="1"/>
</dbReference>
<gene>
    <name evidence="3" type="ORF">A4R35_17095</name>
</gene>
<dbReference type="InterPro" id="IPR052899">
    <property type="entry name" value="Class-I_DAHP_synthase"/>
</dbReference>
<keyword evidence="1" id="KW-0808">Transferase</keyword>
<dbReference type="Gene3D" id="3.20.20.70">
    <property type="entry name" value="Aldolase class I"/>
    <property type="match status" value="1"/>
</dbReference>
<dbReference type="EMBL" id="MCIF01000002">
    <property type="protein sequence ID" value="RAQ97258.1"/>
    <property type="molecule type" value="Genomic_DNA"/>
</dbReference>
<proteinExistence type="predicted"/>
<dbReference type="OrthoDB" id="9780456at2"/>
<dbReference type="RefSeq" id="WP_112431499.1">
    <property type="nucleotide sequence ID" value="NZ_MCIF01000002.1"/>
</dbReference>
<dbReference type="InterPro" id="IPR006218">
    <property type="entry name" value="DAHP1/KDSA"/>
</dbReference>
<dbReference type="NCBIfam" id="TIGR01361">
    <property type="entry name" value="DAHP_synth_Bsub"/>
    <property type="match status" value="1"/>
</dbReference>
<evidence type="ECO:0000313" key="3">
    <source>
        <dbReference type="EMBL" id="RAQ97258.1"/>
    </source>
</evidence>
<accession>A0A328VH40</accession>
<dbReference type="GO" id="GO:0016740">
    <property type="term" value="F:transferase activity"/>
    <property type="evidence" value="ECO:0007669"/>
    <property type="project" value="UniProtKB-KW"/>
</dbReference>
<dbReference type="GO" id="GO:0016832">
    <property type="term" value="F:aldehyde-lyase activity"/>
    <property type="evidence" value="ECO:0007669"/>
    <property type="project" value="InterPro"/>
</dbReference>
<sequence length="357" mass="38415">MIIVIDAQANQDERAALLALVEQVAGQRRPVATTCIGESEVIAIDQAVLDTQALEAIRCQPAVAQILTPTTPYQLVSRHFKASPSSIVVGDARHCDPVVIGGEQAMPVIMAGPCAVESREQLLETARAVKEAGATVLRGGAFKPRTSPYQFQGLGIEGLRLLAEARQETGLPVITEVMEPEMVEVVADYADILQIGARNMQNFPLLQAVGRRGRGKPVMLKRGLSATIDEWLLAAEYIVAAGNPNVILCERGVRSFDPQTRNLLDLACVPLLHELTHLPVIVDPSHATGRRELVPTMARAGIAAGAEGLILEVHPDPNSALCDGRQSITPAELRTIVHEARLMVQIMQDADRLSQVA</sequence>
<dbReference type="GO" id="GO:0009073">
    <property type="term" value="P:aromatic amino acid family biosynthetic process"/>
    <property type="evidence" value="ECO:0007669"/>
    <property type="project" value="InterPro"/>
</dbReference>
<protein>
    <submittedName>
        <fullName evidence="3">3-deoxy-7-phosphoheptulonate synthase</fullName>
    </submittedName>
</protein>
<dbReference type="AlphaFoldDB" id="A0A328VH40"/>
<dbReference type="Proteomes" id="UP000248706">
    <property type="component" value="Unassembled WGS sequence"/>
</dbReference>
<dbReference type="InterPro" id="IPR006268">
    <property type="entry name" value="DAHP_syn_2"/>
</dbReference>
<dbReference type="InterPro" id="IPR013785">
    <property type="entry name" value="Aldolase_TIM"/>
</dbReference>
<comment type="caution">
    <text evidence="3">The sequence shown here is derived from an EMBL/GenBank/DDBJ whole genome shotgun (WGS) entry which is preliminary data.</text>
</comment>
<reference evidence="3 4" key="1">
    <citation type="submission" date="2016-08" db="EMBL/GenBank/DDBJ databases">
        <title>Analysis of Carbohydrate Active Enzymes in Thermogemmatispora T81 Reveals Carbohydrate Degradation Ability.</title>
        <authorList>
            <person name="Tomazini A."/>
            <person name="Lal S."/>
            <person name="Stott M."/>
            <person name="Henrissat B."/>
            <person name="Polikarpov I."/>
            <person name="Sparling R."/>
            <person name="Levin D.B."/>
        </authorList>
    </citation>
    <scope>NUCLEOTIDE SEQUENCE [LARGE SCALE GENOMIC DNA]</scope>
    <source>
        <strain evidence="3 4">T81</strain>
    </source>
</reference>
<evidence type="ECO:0000256" key="1">
    <source>
        <dbReference type="ARBA" id="ARBA00022679"/>
    </source>
</evidence>